<organism evidence="1 2">
    <name type="scientific">Helianthus annuus</name>
    <name type="common">Common sunflower</name>
    <dbReference type="NCBI Taxonomy" id="4232"/>
    <lineage>
        <taxon>Eukaryota</taxon>
        <taxon>Viridiplantae</taxon>
        <taxon>Streptophyta</taxon>
        <taxon>Embryophyta</taxon>
        <taxon>Tracheophyta</taxon>
        <taxon>Spermatophyta</taxon>
        <taxon>Magnoliopsida</taxon>
        <taxon>eudicotyledons</taxon>
        <taxon>Gunneridae</taxon>
        <taxon>Pentapetalae</taxon>
        <taxon>asterids</taxon>
        <taxon>campanulids</taxon>
        <taxon>Asterales</taxon>
        <taxon>Asteraceae</taxon>
        <taxon>Asteroideae</taxon>
        <taxon>Heliantheae alliance</taxon>
        <taxon>Heliantheae</taxon>
        <taxon>Helianthus</taxon>
    </lineage>
</organism>
<evidence type="ECO:0000313" key="1">
    <source>
        <dbReference type="EMBL" id="OTG24678.1"/>
    </source>
</evidence>
<accession>A0A251UMV0</accession>
<proteinExistence type="predicted"/>
<gene>
    <name evidence="1" type="ORF">HannXRQ_Chr05g0139361</name>
</gene>
<keyword evidence="2" id="KW-1185">Reference proteome</keyword>
<name>A0A251UMV0_HELAN</name>
<protein>
    <submittedName>
        <fullName evidence="1">Uncharacterized protein</fullName>
    </submittedName>
</protein>
<dbReference type="AlphaFoldDB" id="A0A251UMV0"/>
<dbReference type="Proteomes" id="UP000215914">
    <property type="component" value="Chromosome 5"/>
</dbReference>
<dbReference type="EMBL" id="CM007894">
    <property type="protein sequence ID" value="OTG24678.1"/>
    <property type="molecule type" value="Genomic_DNA"/>
</dbReference>
<dbReference type="InParanoid" id="A0A251UMV0"/>
<evidence type="ECO:0000313" key="2">
    <source>
        <dbReference type="Proteomes" id="UP000215914"/>
    </source>
</evidence>
<reference evidence="2" key="1">
    <citation type="journal article" date="2017" name="Nature">
        <title>The sunflower genome provides insights into oil metabolism, flowering and Asterid evolution.</title>
        <authorList>
            <person name="Badouin H."/>
            <person name="Gouzy J."/>
            <person name="Grassa C.J."/>
            <person name="Murat F."/>
            <person name="Staton S.E."/>
            <person name="Cottret L."/>
            <person name="Lelandais-Briere C."/>
            <person name="Owens G.L."/>
            <person name="Carrere S."/>
            <person name="Mayjonade B."/>
            <person name="Legrand L."/>
            <person name="Gill N."/>
            <person name="Kane N.C."/>
            <person name="Bowers J.E."/>
            <person name="Hubner S."/>
            <person name="Bellec A."/>
            <person name="Berard A."/>
            <person name="Berges H."/>
            <person name="Blanchet N."/>
            <person name="Boniface M.C."/>
            <person name="Brunel D."/>
            <person name="Catrice O."/>
            <person name="Chaidir N."/>
            <person name="Claudel C."/>
            <person name="Donnadieu C."/>
            <person name="Faraut T."/>
            <person name="Fievet G."/>
            <person name="Helmstetter N."/>
            <person name="King M."/>
            <person name="Knapp S.J."/>
            <person name="Lai Z."/>
            <person name="Le Paslier M.C."/>
            <person name="Lippi Y."/>
            <person name="Lorenzon L."/>
            <person name="Mandel J.R."/>
            <person name="Marage G."/>
            <person name="Marchand G."/>
            <person name="Marquand E."/>
            <person name="Bret-Mestries E."/>
            <person name="Morien E."/>
            <person name="Nambeesan S."/>
            <person name="Nguyen T."/>
            <person name="Pegot-Espagnet P."/>
            <person name="Pouilly N."/>
            <person name="Raftis F."/>
            <person name="Sallet E."/>
            <person name="Schiex T."/>
            <person name="Thomas J."/>
            <person name="Vandecasteele C."/>
            <person name="Vares D."/>
            <person name="Vear F."/>
            <person name="Vautrin S."/>
            <person name="Crespi M."/>
            <person name="Mangin B."/>
            <person name="Burke J.M."/>
            <person name="Salse J."/>
            <person name="Munos S."/>
            <person name="Vincourt P."/>
            <person name="Rieseberg L.H."/>
            <person name="Langlade N.B."/>
        </authorList>
    </citation>
    <scope>NUCLEOTIDE SEQUENCE [LARGE SCALE GENOMIC DNA]</scope>
    <source>
        <strain evidence="2">cv. SF193</strain>
    </source>
</reference>
<sequence>MSVYETDLWGLQRRSIPVQSPWRVFCVDHYNRQSTFNMIIYLDHRATWMVAIEVGACLVVYCNHFDHYYIMVETSTSMNWKHFVKRWP</sequence>